<dbReference type="SUPFAM" id="SSF48264">
    <property type="entry name" value="Cytochrome P450"/>
    <property type="match status" value="1"/>
</dbReference>
<sequence length="546" mass="61182">MLQSFFGDKLSLLNPVVPGLIAAAVVVAVYYTTETTELPIVEDAEEQDGKVVPKRVRYLPSKIPVLGNAMELLSNSERMHDWIADQIVPRNGEPFTLSLPGKDDMMFIAKPEHIEQVLKTQFDNFPKSQHIHDVFFDLLGDGIVITNGETWKRQRRVLVNLFSARTLREHMTPISQKYVVKLRSIFEEAAASNKPMDAFGLMHRYTLDVFAEIGFGTEMNLLEGRYQPFAEAIEESQYIVSARFKQPDALWKIKRWLNVGSEKKLRHAIDVIDEHIMRIVSEAIQRRQERKEAIKAGKDVKPADKDIVSIILDSMETNNQVVDPVEVRNIAAAALIAGRDTTADALGWLLHVLSENPNVEAKLRSELLKHMPKLATDSKYVPTVEELSEVPYLEATIRELLRVMPAGPLIATHCVRDTVFPDGTFVPKNTDIGIAFYTTGRLTSVWGEDALEFKPERFLDAETGEVIKVSSSKFCAFSAGPRICVGRNLAYLEMKIVIANIVSRFHLVPEPNQPTPAYTQGITLGMQTPLMMRVETVASQDSGVAA</sequence>
<dbReference type="GO" id="GO:0005506">
    <property type="term" value="F:iron ion binding"/>
    <property type="evidence" value="ECO:0007669"/>
    <property type="project" value="InterPro"/>
</dbReference>
<dbReference type="PRINTS" id="PR00463">
    <property type="entry name" value="EP450I"/>
</dbReference>
<dbReference type="GO" id="GO:0004497">
    <property type="term" value="F:monooxygenase activity"/>
    <property type="evidence" value="ECO:0007669"/>
    <property type="project" value="UniProtKB-KW"/>
</dbReference>
<evidence type="ECO:0000256" key="2">
    <source>
        <dbReference type="ARBA" id="ARBA00022723"/>
    </source>
</evidence>
<reference evidence="7" key="1">
    <citation type="submission" date="2013-11" db="EMBL/GenBank/DDBJ databases">
        <title>The Genome Sequence of Phytophthora parasitica IAC_01/95.</title>
        <authorList>
            <consortium name="The Broad Institute Genomics Platform"/>
            <person name="Russ C."/>
            <person name="Tyler B."/>
            <person name="Panabieres F."/>
            <person name="Shan W."/>
            <person name="Tripathy S."/>
            <person name="Grunwald N."/>
            <person name="Machado M."/>
            <person name="Johnson C.S."/>
            <person name="Arredondo F."/>
            <person name="Hong C."/>
            <person name="Coffey M."/>
            <person name="Young S.K."/>
            <person name="Zeng Q."/>
            <person name="Gargeya S."/>
            <person name="Fitzgerald M."/>
            <person name="Abouelleil A."/>
            <person name="Alvarado L."/>
            <person name="Chapman S.B."/>
            <person name="Gainer-Dewar J."/>
            <person name="Goldberg J."/>
            <person name="Griggs A."/>
            <person name="Gujja S."/>
            <person name="Hansen M."/>
            <person name="Howarth C."/>
            <person name="Imamovic A."/>
            <person name="Ireland A."/>
            <person name="Larimer J."/>
            <person name="McCowan C."/>
            <person name="Murphy C."/>
            <person name="Pearson M."/>
            <person name="Poon T.W."/>
            <person name="Priest M."/>
            <person name="Roberts A."/>
            <person name="Saif S."/>
            <person name="Shea T."/>
            <person name="Sykes S."/>
            <person name="Wortman J."/>
            <person name="Nusbaum C."/>
            <person name="Birren B."/>
        </authorList>
    </citation>
    <scope>NUCLEOTIDE SEQUENCE [LARGE SCALE GENOMIC DNA]</scope>
    <source>
        <strain evidence="7">IAC_01/95</strain>
    </source>
</reference>
<dbReference type="InterPro" id="IPR002401">
    <property type="entry name" value="Cyt_P450_E_grp-I"/>
</dbReference>
<dbReference type="Gene3D" id="1.10.630.10">
    <property type="entry name" value="Cytochrome P450"/>
    <property type="match status" value="1"/>
</dbReference>
<dbReference type="EMBL" id="KI696149">
    <property type="protein sequence ID" value="ETM33059.1"/>
    <property type="molecule type" value="Genomic_DNA"/>
</dbReference>
<organism evidence="7">
    <name type="scientific">Phytophthora nicotianae</name>
    <name type="common">Potato buckeye rot agent</name>
    <name type="synonym">Phytophthora parasitica</name>
    <dbReference type="NCBI Taxonomy" id="4792"/>
    <lineage>
        <taxon>Eukaryota</taxon>
        <taxon>Sar</taxon>
        <taxon>Stramenopiles</taxon>
        <taxon>Oomycota</taxon>
        <taxon>Peronosporomycetes</taxon>
        <taxon>Peronosporales</taxon>
        <taxon>Peronosporaceae</taxon>
        <taxon>Phytophthora</taxon>
    </lineage>
</organism>
<dbReference type="InterPro" id="IPR036396">
    <property type="entry name" value="Cyt_P450_sf"/>
</dbReference>
<dbReference type="Pfam" id="PF00067">
    <property type="entry name" value="p450"/>
    <property type="match status" value="1"/>
</dbReference>
<accession>W2MBY1</accession>
<dbReference type="PANTHER" id="PTHR24296">
    <property type="entry name" value="CYTOCHROME P450"/>
    <property type="match status" value="1"/>
</dbReference>
<dbReference type="CDD" id="cd11064">
    <property type="entry name" value="CYP86A"/>
    <property type="match status" value="1"/>
</dbReference>
<evidence type="ECO:0008006" key="8">
    <source>
        <dbReference type="Google" id="ProtNLM"/>
    </source>
</evidence>
<feature type="binding site" description="axial binding residue" evidence="5">
    <location>
        <position position="484"/>
    </location>
    <ligand>
        <name>heme</name>
        <dbReference type="ChEBI" id="CHEBI:30413"/>
    </ligand>
    <ligandPart>
        <name>Fe</name>
        <dbReference type="ChEBI" id="CHEBI:18248"/>
    </ligandPart>
</feature>
<keyword evidence="3 6" id="KW-0560">Oxidoreductase</keyword>
<dbReference type="GO" id="GO:0016705">
    <property type="term" value="F:oxidoreductase activity, acting on paired donors, with incorporation or reduction of molecular oxygen"/>
    <property type="evidence" value="ECO:0007669"/>
    <property type="project" value="InterPro"/>
</dbReference>
<evidence type="ECO:0000256" key="6">
    <source>
        <dbReference type="RuleBase" id="RU000461"/>
    </source>
</evidence>
<evidence type="ECO:0000256" key="4">
    <source>
        <dbReference type="ARBA" id="ARBA00023004"/>
    </source>
</evidence>
<dbReference type="InterPro" id="IPR001128">
    <property type="entry name" value="Cyt_P450"/>
</dbReference>
<comment type="cofactor">
    <cofactor evidence="5">
        <name>heme</name>
        <dbReference type="ChEBI" id="CHEBI:30413"/>
    </cofactor>
</comment>
<evidence type="ECO:0000256" key="5">
    <source>
        <dbReference type="PIRSR" id="PIRSR602401-1"/>
    </source>
</evidence>
<dbReference type="PROSITE" id="PS00086">
    <property type="entry name" value="CYTOCHROME_P450"/>
    <property type="match status" value="1"/>
</dbReference>
<dbReference type="GO" id="GO:0020037">
    <property type="term" value="F:heme binding"/>
    <property type="evidence" value="ECO:0007669"/>
    <property type="project" value="InterPro"/>
</dbReference>
<evidence type="ECO:0000256" key="3">
    <source>
        <dbReference type="ARBA" id="ARBA00023002"/>
    </source>
</evidence>
<protein>
    <recommendedName>
        <fullName evidence="8">Cytochrome P450</fullName>
    </recommendedName>
</protein>
<dbReference type="PRINTS" id="PR00385">
    <property type="entry name" value="P450"/>
</dbReference>
<dbReference type="InterPro" id="IPR017972">
    <property type="entry name" value="Cyt_P450_CS"/>
</dbReference>
<dbReference type="GO" id="GO:0006629">
    <property type="term" value="P:lipid metabolic process"/>
    <property type="evidence" value="ECO:0007669"/>
    <property type="project" value="UniProtKB-ARBA"/>
</dbReference>
<dbReference type="AlphaFoldDB" id="W2MBY1"/>
<keyword evidence="5 6" id="KW-0349">Heme</keyword>
<gene>
    <name evidence="7" type="ORF">L914_19693</name>
</gene>
<keyword evidence="6" id="KW-0503">Monooxygenase</keyword>
<keyword evidence="4 5" id="KW-0408">Iron</keyword>
<keyword evidence="2 5" id="KW-0479">Metal-binding</keyword>
<evidence type="ECO:0000313" key="7">
    <source>
        <dbReference type="EMBL" id="ETM33059.1"/>
    </source>
</evidence>
<evidence type="ECO:0000256" key="1">
    <source>
        <dbReference type="ARBA" id="ARBA00010617"/>
    </source>
</evidence>
<dbReference type="VEuPathDB" id="FungiDB:PPTG_05801"/>
<proteinExistence type="inferred from homology"/>
<dbReference type="Proteomes" id="UP000054532">
    <property type="component" value="Unassembled WGS sequence"/>
</dbReference>
<comment type="similarity">
    <text evidence="1 6">Belongs to the cytochrome P450 family.</text>
</comment>
<name>W2MBY1_PHYNI</name>